<dbReference type="AlphaFoldDB" id="A0A095TVU5"/>
<evidence type="ECO:0000313" key="3">
    <source>
        <dbReference type="Proteomes" id="UP000029444"/>
    </source>
</evidence>
<sequence length="341" mass="38050">MTGTLSYPFPDIPPTASRHEVAPGVYWLRFPLPFALDHINLWLLRDNTGWTVVDTGLGVRPSQKIWKALLAEQLDGLPLTRVIVTHYHPDHLGLAGWLQQETGAEVLISRGEWELTNIICDAPEADTIERLRTFLGGHGLRGENLDKVAGKGNGFRRVVQPLPVSPGFLSAGDSLSINGQCWQVHVGCGHSPEHLCLYREQDHLLISGDQVLPTISSNLNVRAAEPDMDPVTDFVDSLKALRDNLPDDTLVLPAHGLPFRGLRARVDALVEHHDEQLDRVQSACRERPQSAFDILPVMFDRKLDVQQLMFAMGESIAHLNCLMQQGRVQREQVDGIWRFSA</sequence>
<dbReference type="SMART" id="SM00849">
    <property type="entry name" value="Lactamase_B"/>
    <property type="match status" value="1"/>
</dbReference>
<dbReference type="InterPro" id="IPR036388">
    <property type="entry name" value="WH-like_DNA-bd_sf"/>
</dbReference>
<protein>
    <recommendedName>
        <fullName evidence="1">Metallo-beta-lactamase domain-containing protein</fullName>
    </recommendedName>
</protein>
<accession>A0A095TVU5</accession>
<dbReference type="PATRIC" id="fig|1177154.3.peg.177"/>
<dbReference type="Gene3D" id="3.60.15.10">
    <property type="entry name" value="Ribonuclease Z/Hydroxyacylglutathione hydrolase-like"/>
    <property type="match status" value="1"/>
</dbReference>
<evidence type="ECO:0000313" key="2">
    <source>
        <dbReference type="EMBL" id="KGD66508.1"/>
    </source>
</evidence>
<dbReference type="eggNOG" id="COG0491">
    <property type="taxonomic scope" value="Bacteria"/>
</dbReference>
<keyword evidence="3" id="KW-1185">Reference proteome</keyword>
<dbReference type="InterPro" id="IPR036866">
    <property type="entry name" value="RibonucZ/Hydroxyglut_hydro"/>
</dbReference>
<dbReference type="Pfam" id="PF21221">
    <property type="entry name" value="B_lactamase-like_C"/>
    <property type="match status" value="1"/>
</dbReference>
<dbReference type="OrthoDB" id="9803916at2"/>
<dbReference type="RefSeq" id="WP_052041275.1">
    <property type="nucleotide sequence ID" value="NZ_ARXV01000001.1"/>
</dbReference>
<dbReference type="InterPro" id="IPR048933">
    <property type="entry name" value="B_lactamase-like_C"/>
</dbReference>
<name>A0A095TVU5_9GAMM</name>
<dbReference type="PANTHER" id="PTHR23131">
    <property type="entry name" value="ENDORIBONUCLEASE LACTB2"/>
    <property type="match status" value="1"/>
</dbReference>
<dbReference type="InterPro" id="IPR001279">
    <property type="entry name" value="Metallo-B-lactamas"/>
</dbReference>
<dbReference type="EMBL" id="ARXV01000001">
    <property type="protein sequence ID" value="KGD66508.1"/>
    <property type="molecule type" value="Genomic_DNA"/>
</dbReference>
<dbReference type="InterPro" id="IPR050662">
    <property type="entry name" value="Sec-metab_biosynth-thioest"/>
</dbReference>
<comment type="caution">
    <text evidence="2">The sequence shown here is derived from an EMBL/GenBank/DDBJ whole genome shotgun (WGS) entry which is preliminary data.</text>
</comment>
<dbReference type="Gene3D" id="1.10.10.10">
    <property type="entry name" value="Winged helix-like DNA-binding domain superfamily/Winged helix DNA-binding domain"/>
    <property type="match status" value="1"/>
</dbReference>
<evidence type="ECO:0000259" key="1">
    <source>
        <dbReference type="SMART" id="SM00849"/>
    </source>
</evidence>
<organism evidence="2 3">
    <name type="scientific">Alcanivorax nanhaiticus</name>
    <dbReference type="NCBI Taxonomy" id="1177154"/>
    <lineage>
        <taxon>Bacteria</taxon>
        <taxon>Pseudomonadati</taxon>
        <taxon>Pseudomonadota</taxon>
        <taxon>Gammaproteobacteria</taxon>
        <taxon>Oceanospirillales</taxon>
        <taxon>Alcanivoracaceae</taxon>
        <taxon>Alcanivorax</taxon>
    </lineage>
</organism>
<dbReference type="Pfam" id="PF00753">
    <property type="entry name" value="Lactamase_B"/>
    <property type="match status" value="1"/>
</dbReference>
<dbReference type="PANTHER" id="PTHR23131:SF4">
    <property type="entry name" value="METALLO-BETA-LACTAMASE SUPERFAMILY POTEIN"/>
    <property type="match status" value="1"/>
</dbReference>
<dbReference type="STRING" id="1177154.Y5S_00175"/>
<dbReference type="SUPFAM" id="SSF56281">
    <property type="entry name" value="Metallo-hydrolase/oxidoreductase"/>
    <property type="match status" value="1"/>
</dbReference>
<proteinExistence type="predicted"/>
<reference evidence="2 3" key="1">
    <citation type="submission" date="2012-09" db="EMBL/GenBank/DDBJ databases">
        <title>Genome Sequence of alkane-degrading Bacterium Alcanivorax sp. 19-m-6.</title>
        <authorList>
            <person name="Lai Q."/>
            <person name="Shao Z."/>
        </authorList>
    </citation>
    <scope>NUCLEOTIDE SEQUENCE [LARGE SCALE GENOMIC DNA]</scope>
    <source>
        <strain evidence="2 3">19-m-6</strain>
    </source>
</reference>
<gene>
    <name evidence="2" type="ORF">Y5S_00175</name>
</gene>
<feature type="domain" description="Metallo-beta-lactamase" evidence="1">
    <location>
        <begin position="38"/>
        <end position="255"/>
    </location>
</feature>
<dbReference type="Proteomes" id="UP000029444">
    <property type="component" value="Unassembled WGS sequence"/>
</dbReference>